<name>A0A974HS65_XENLA</name>
<sequence length="81" mass="9030">MRVRSSLSAPFLNSWTCSDSNAAMDFFTLVNSPAASSMTSIIKSKEHLFSTPIHFLQKSGFILPIVGTLWMRKPQGIRLAR</sequence>
<gene>
    <name evidence="1" type="ORF">XELAEV_18017161mg</name>
</gene>
<dbReference type="AlphaFoldDB" id="A0A974HS65"/>
<dbReference type="EMBL" id="CM004470">
    <property type="protein sequence ID" value="OCT88532.1"/>
    <property type="molecule type" value="Genomic_DNA"/>
</dbReference>
<protein>
    <submittedName>
        <fullName evidence="1">Uncharacterized protein</fullName>
    </submittedName>
</protein>
<accession>A0A974HS65</accession>
<organism evidence="1 2">
    <name type="scientific">Xenopus laevis</name>
    <name type="common">African clawed frog</name>
    <dbReference type="NCBI Taxonomy" id="8355"/>
    <lineage>
        <taxon>Eukaryota</taxon>
        <taxon>Metazoa</taxon>
        <taxon>Chordata</taxon>
        <taxon>Craniata</taxon>
        <taxon>Vertebrata</taxon>
        <taxon>Euteleostomi</taxon>
        <taxon>Amphibia</taxon>
        <taxon>Batrachia</taxon>
        <taxon>Anura</taxon>
        <taxon>Pipoidea</taxon>
        <taxon>Pipidae</taxon>
        <taxon>Xenopodinae</taxon>
        <taxon>Xenopus</taxon>
        <taxon>Xenopus</taxon>
    </lineage>
</organism>
<proteinExistence type="predicted"/>
<evidence type="ECO:0000313" key="2">
    <source>
        <dbReference type="Proteomes" id="UP000694892"/>
    </source>
</evidence>
<evidence type="ECO:0000313" key="1">
    <source>
        <dbReference type="EMBL" id="OCT88532.1"/>
    </source>
</evidence>
<dbReference type="Proteomes" id="UP000694892">
    <property type="component" value="Chromosome 3L"/>
</dbReference>
<reference evidence="2" key="1">
    <citation type="journal article" date="2016" name="Nature">
        <title>Genome evolution in the allotetraploid frog Xenopus laevis.</title>
        <authorList>
            <person name="Session A.M."/>
            <person name="Uno Y."/>
            <person name="Kwon T."/>
            <person name="Chapman J.A."/>
            <person name="Toyoda A."/>
            <person name="Takahashi S."/>
            <person name="Fukui A."/>
            <person name="Hikosaka A."/>
            <person name="Suzuki A."/>
            <person name="Kondo M."/>
            <person name="van Heeringen S.J."/>
            <person name="Quigley I."/>
            <person name="Heinz S."/>
            <person name="Ogino H."/>
            <person name="Ochi H."/>
            <person name="Hellsten U."/>
            <person name="Lyons J.B."/>
            <person name="Simakov O."/>
            <person name="Putnam N."/>
            <person name="Stites J."/>
            <person name="Kuroki Y."/>
            <person name="Tanaka T."/>
            <person name="Michiue T."/>
            <person name="Watanabe M."/>
            <person name="Bogdanovic O."/>
            <person name="Lister R."/>
            <person name="Georgiou G."/>
            <person name="Paranjpe S.S."/>
            <person name="van Kruijsbergen I."/>
            <person name="Shu S."/>
            <person name="Carlson J."/>
            <person name="Kinoshita T."/>
            <person name="Ohta Y."/>
            <person name="Mawaribuchi S."/>
            <person name="Jenkins J."/>
            <person name="Grimwood J."/>
            <person name="Schmutz J."/>
            <person name="Mitros T."/>
            <person name="Mozaffari S.V."/>
            <person name="Suzuki Y."/>
            <person name="Haramoto Y."/>
            <person name="Yamamoto T.S."/>
            <person name="Takagi C."/>
            <person name="Heald R."/>
            <person name="Miller K."/>
            <person name="Haudenschild C."/>
            <person name="Kitzman J."/>
            <person name="Nakayama T."/>
            <person name="Izutsu Y."/>
            <person name="Robert J."/>
            <person name="Fortriede J."/>
            <person name="Burns K."/>
            <person name="Lotay V."/>
            <person name="Karimi K."/>
            <person name="Yasuoka Y."/>
            <person name="Dichmann D.S."/>
            <person name="Flajnik M.F."/>
            <person name="Houston D.W."/>
            <person name="Shendure J."/>
            <person name="DuPasquier L."/>
            <person name="Vize P.D."/>
            <person name="Zorn A.M."/>
            <person name="Ito M."/>
            <person name="Marcotte E.M."/>
            <person name="Wallingford J.B."/>
            <person name="Ito Y."/>
            <person name="Asashima M."/>
            <person name="Ueno N."/>
            <person name="Matsuda Y."/>
            <person name="Veenstra G.J."/>
            <person name="Fujiyama A."/>
            <person name="Harland R.M."/>
            <person name="Taira M."/>
            <person name="Rokhsar D.S."/>
        </authorList>
    </citation>
    <scope>NUCLEOTIDE SEQUENCE [LARGE SCALE GENOMIC DNA]</scope>
    <source>
        <strain evidence="2">J</strain>
    </source>
</reference>